<evidence type="ECO:0000313" key="1">
    <source>
        <dbReference type="EMBL" id="CBL02923.1"/>
    </source>
</evidence>
<dbReference type="EMBL" id="FP929046">
    <property type="protein sequence ID" value="CBL02923.1"/>
    <property type="molecule type" value="Genomic_DNA"/>
</dbReference>
<organism evidence="1 2">
    <name type="scientific">Faecalibacterium prausnitzii SL3/3</name>
    <dbReference type="NCBI Taxonomy" id="657322"/>
    <lineage>
        <taxon>Bacteria</taxon>
        <taxon>Bacillati</taxon>
        <taxon>Bacillota</taxon>
        <taxon>Clostridia</taxon>
        <taxon>Eubacteriales</taxon>
        <taxon>Oscillospiraceae</taxon>
        <taxon>Faecalibacterium</taxon>
    </lineage>
</organism>
<evidence type="ECO:0000313" key="2">
    <source>
        <dbReference type="Proteomes" id="UP000007059"/>
    </source>
</evidence>
<gene>
    <name evidence="1" type="ORF">FPR_28180</name>
</gene>
<accession>D4K5R4</accession>
<proteinExistence type="predicted"/>
<dbReference type="KEGG" id="fpa:FPR_28180"/>
<dbReference type="Proteomes" id="UP000007059">
    <property type="component" value="Chromosome"/>
</dbReference>
<reference evidence="1 2" key="2">
    <citation type="submission" date="2010-03" db="EMBL/GenBank/DDBJ databases">
        <authorList>
            <person name="Pajon A."/>
        </authorList>
    </citation>
    <scope>NUCLEOTIDE SEQUENCE [LARGE SCALE GENOMIC DNA]</scope>
    <source>
        <strain evidence="1 2">SL3/3</strain>
    </source>
</reference>
<protein>
    <submittedName>
        <fullName evidence="1">Uncharacterized protein</fullName>
    </submittedName>
</protein>
<sequence>MHCFAPPVSPLFVGKCAHTPSGFAPEGVSIKNPPALFVQRDILFL</sequence>
<name>D4K5R4_9FIRM</name>
<dbReference type="AlphaFoldDB" id="D4K5R4"/>
<reference evidence="1 2" key="1">
    <citation type="submission" date="2010-03" db="EMBL/GenBank/DDBJ databases">
        <title>The genome sequence of Faecalibacterium prausnitzii SL3/3.</title>
        <authorList>
            <consortium name="metaHIT consortium -- http://www.metahit.eu/"/>
            <person name="Pajon A."/>
            <person name="Turner K."/>
            <person name="Parkhill J."/>
            <person name="Duncan S."/>
            <person name="Flint H."/>
        </authorList>
    </citation>
    <scope>NUCLEOTIDE SEQUENCE [LARGE SCALE GENOMIC DNA]</scope>
    <source>
        <strain evidence="1 2">SL3/3</strain>
    </source>
</reference>
<dbReference type="HOGENOM" id="CLU_3200073_0_0_9"/>